<dbReference type="OrthoDB" id="9765670at2"/>
<sequence>MDKQSRFKDKQDTCRIGYVAFSRAKEFLCIACLEEIDDEIKKHLSSLKVVMVPAISRVNISNVEKGKQPV</sequence>
<dbReference type="STRING" id="1150625.Q75_02880"/>
<proteinExistence type="predicted"/>
<gene>
    <name evidence="1" type="ORF">Q75_02880</name>
</gene>
<accession>A0A147KBG4</accession>
<dbReference type="AlphaFoldDB" id="A0A147KBG4"/>
<name>A0A147KBG4_9BACI</name>
<dbReference type="Proteomes" id="UP000074108">
    <property type="component" value="Unassembled WGS sequence"/>
</dbReference>
<organism evidence="1 2">
    <name type="scientific">Bacillus coahuilensis p1.1.43</name>
    <dbReference type="NCBI Taxonomy" id="1150625"/>
    <lineage>
        <taxon>Bacteria</taxon>
        <taxon>Bacillati</taxon>
        <taxon>Bacillota</taxon>
        <taxon>Bacilli</taxon>
        <taxon>Bacillales</taxon>
        <taxon>Bacillaceae</taxon>
        <taxon>Bacillus</taxon>
    </lineage>
</organism>
<evidence type="ECO:0000313" key="2">
    <source>
        <dbReference type="Proteomes" id="UP000074108"/>
    </source>
</evidence>
<dbReference type="EMBL" id="LDYG01000013">
    <property type="protein sequence ID" value="KUP08425.1"/>
    <property type="molecule type" value="Genomic_DNA"/>
</dbReference>
<evidence type="ECO:0000313" key="1">
    <source>
        <dbReference type="EMBL" id="KUP08425.1"/>
    </source>
</evidence>
<comment type="caution">
    <text evidence="1">The sequence shown here is derived from an EMBL/GenBank/DDBJ whole genome shotgun (WGS) entry which is preliminary data.</text>
</comment>
<keyword evidence="2" id="KW-1185">Reference proteome</keyword>
<reference evidence="1 2" key="1">
    <citation type="journal article" date="2016" name="Front. Microbiol.">
        <title>Microevolution Analysis of Bacillus coahuilensis Unveils Differences in Phosphorus Acquisition Strategies and Their Regulation.</title>
        <authorList>
            <person name="Gomez-Lunar Z."/>
            <person name="Hernandez-Gonzalez I."/>
            <person name="Rodriguez-Torres M.D."/>
            <person name="Souza V."/>
            <person name="Olmedo-Alvarez G."/>
        </authorList>
    </citation>
    <scope>NUCLEOTIDE SEQUENCE [LARGE SCALE GENOMIC DNA]</scope>
    <source>
        <strain evidence="2">p1.1.43</strain>
    </source>
</reference>
<dbReference type="RefSeq" id="WP_059350300.1">
    <property type="nucleotide sequence ID" value="NZ_LDYG01000013.1"/>
</dbReference>
<protein>
    <submittedName>
        <fullName evidence="1">Uncharacterized protein</fullName>
    </submittedName>
</protein>